<protein>
    <submittedName>
        <fullName evidence="3">Uncharacterized protein</fullName>
    </submittedName>
</protein>
<dbReference type="OrthoDB" id="280273at2"/>
<organism evidence="3 4">
    <name type="scientific">Lignipirellula cremea</name>
    <dbReference type="NCBI Taxonomy" id="2528010"/>
    <lineage>
        <taxon>Bacteria</taxon>
        <taxon>Pseudomonadati</taxon>
        <taxon>Planctomycetota</taxon>
        <taxon>Planctomycetia</taxon>
        <taxon>Pirellulales</taxon>
        <taxon>Pirellulaceae</taxon>
        <taxon>Lignipirellula</taxon>
    </lineage>
</organism>
<accession>A0A518DWU1</accession>
<feature type="region of interest" description="Disordered" evidence="1">
    <location>
        <begin position="100"/>
        <end position="140"/>
    </location>
</feature>
<keyword evidence="2" id="KW-1133">Transmembrane helix</keyword>
<dbReference type="RefSeq" id="WP_145054942.1">
    <property type="nucleotide sequence ID" value="NZ_CP036433.1"/>
</dbReference>
<dbReference type="EMBL" id="CP036433">
    <property type="protein sequence ID" value="QDU96300.1"/>
    <property type="molecule type" value="Genomic_DNA"/>
</dbReference>
<reference evidence="3 4" key="1">
    <citation type="submission" date="2019-02" db="EMBL/GenBank/DDBJ databases">
        <title>Deep-cultivation of Planctomycetes and their phenomic and genomic characterization uncovers novel biology.</title>
        <authorList>
            <person name="Wiegand S."/>
            <person name="Jogler M."/>
            <person name="Boedeker C."/>
            <person name="Pinto D."/>
            <person name="Vollmers J."/>
            <person name="Rivas-Marin E."/>
            <person name="Kohn T."/>
            <person name="Peeters S.H."/>
            <person name="Heuer A."/>
            <person name="Rast P."/>
            <person name="Oberbeckmann S."/>
            <person name="Bunk B."/>
            <person name="Jeske O."/>
            <person name="Meyerdierks A."/>
            <person name="Storesund J.E."/>
            <person name="Kallscheuer N."/>
            <person name="Luecker S."/>
            <person name="Lage O.M."/>
            <person name="Pohl T."/>
            <person name="Merkel B.J."/>
            <person name="Hornburger P."/>
            <person name="Mueller R.-W."/>
            <person name="Bruemmer F."/>
            <person name="Labrenz M."/>
            <person name="Spormann A.M."/>
            <person name="Op den Camp H."/>
            <person name="Overmann J."/>
            <person name="Amann R."/>
            <person name="Jetten M.S.M."/>
            <person name="Mascher T."/>
            <person name="Medema M.H."/>
            <person name="Devos D.P."/>
            <person name="Kaster A.-K."/>
            <person name="Ovreas L."/>
            <person name="Rohde M."/>
            <person name="Galperin M.Y."/>
            <person name="Jogler C."/>
        </authorList>
    </citation>
    <scope>NUCLEOTIDE SEQUENCE [LARGE SCALE GENOMIC DNA]</scope>
    <source>
        <strain evidence="3 4">Pla85_3_4</strain>
    </source>
</reference>
<gene>
    <name evidence="3" type="ORF">Pla8534_41200</name>
</gene>
<evidence type="ECO:0000313" key="4">
    <source>
        <dbReference type="Proteomes" id="UP000317648"/>
    </source>
</evidence>
<keyword evidence="2" id="KW-0812">Transmembrane</keyword>
<dbReference type="AlphaFoldDB" id="A0A518DWU1"/>
<name>A0A518DWU1_9BACT</name>
<sequence length="140" mass="15715">MNSPRKSIVNSPWYWVYLFATAGIVALTLMGPKFSARQSQIERNYQGRMRANQRALGEEPRGELSTPENTIITLWPLYVVLIVVIAGAWVLLWRTHFRRAPGEPSNSPEADFPQKNTSNQKSDADARPAHASLPEEAPGR</sequence>
<feature type="transmembrane region" description="Helical" evidence="2">
    <location>
        <begin position="12"/>
        <end position="30"/>
    </location>
</feature>
<evidence type="ECO:0000256" key="1">
    <source>
        <dbReference type="SAM" id="MobiDB-lite"/>
    </source>
</evidence>
<feature type="compositionally biased region" description="Polar residues" evidence="1">
    <location>
        <begin position="104"/>
        <end position="121"/>
    </location>
</feature>
<evidence type="ECO:0000313" key="3">
    <source>
        <dbReference type="EMBL" id="QDU96300.1"/>
    </source>
</evidence>
<proteinExistence type="predicted"/>
<keyword evidence="4" id="KW-1185">Reference proteome</keyword>
<evidence type="ECO:0000256" key="2">
    <source>
        <dbReference type="SAM" id="Phobius"/>
    </source>
</evidence>
<feature type="transmembrane region" description="Helical" evidence="2">
    <location>
        <begin position="71"/>
        <end position="92"/>
    </location>
</feature>
<dbReference type="KEGG" id="lcre:Pla8534_41200"/>
<keyword evidence="2" id="KW-0472">Membrane</keyword>
<dbReference type="Proteomes" id="UP000317648">
    <property type="component" value="Chromosome"/>
</dbReference>